<reference evidence="1" key="1">
    <citation type="submission" date="2020-12" db="EMBL/GenBank/DDBJ databases">
        <title>Metabolic potential, ecology and presence of endohyphal bacteria is reflected in genomic diversity of Mucoromycotina.</title>
        <authorList>
            <person name="Muszewska A."/>
            <person name="Okrasinska A."/>
            <person name="Steczkiewicz K."/>
            <person name="Drgas O."/>
            <person name="Orlowska M."/>
            <person name="Perlinska-Lenart U."/>
            <person name="Aleksandrzak-Piekarczyk T."/>
            <person name="Szatraj K."/>
            <person name="Zielenkiewicz U."/>
            <person name="Pilsyk S."/>
            <person name="Malc E."/>
            <person name="Mieczkowski P."/>
            <person name="Kruszewska J.S."/>
            <person name="Biernat P."/>
            <person name="Pawlowska J."/>
        </authorList>
    </citation>
    <scope>NUCLEOTIDE SEQUENCE</scope>
    <source>
        <strain evidence="1">WA0000017839</strain>
    </source>
</reference>
<dbReference type="Proteomes" id="UP000603453">
    <property type="component" value="Unassembled WGS sequence"/>
</dbReference>
<dbReference type="AlphaFoldDB" id="A0A8H7V4G6"/>
<evidence type="ECO:0000313" key="2">
    <source>
        <dbReference type="Proteomes" id="UP000603453"/>
    </source>
</evidence>
<evidence type="ECO:0000313" key="1">
    <source>
        <dbReference type="EMBL" id="KAG2206840.1"/>
    </source>
</evidence>
<dbReference type="OrthoDB" id="2270891at2759"/>
<gene>
    <name evidence="1" type="ORF">INT47_007596</name>
</gene>
<protein>
    <submittedName>
        <fullName evidence="1">Uncharacterized protein</fullName>
    </submittedName>
</protein>
<accession>A0A8H7V4G6</accession>
<sequence>MTDNLAAWPSDEKKFNVVEFYHKILWASQTSPIDEACHGNRRVTFSTEPPVIYEYEPEYPQRYSDHFKPPPSSRHSGENYNSYYYYLQPPTSPQDKEEEEDDDVDFSFFRNHRLMKTRSLCDFKPIPNGDFNSFLYPTTTTTLEDLDPPPSYIEYNVYREPMEDPMFIPNNNKKLGKKQSMVWVGQAFLQKTLRKIKSSPRLMMARRSSMLSLRKNKSFFSLSA</sequence>
<dbReference type="EMBL" id="JAEPRD010000028">
    <property type="protein sequence ID" value="KAG2206840.1"/>
    <property type="molecule type" value="Genomic_DNA"/>
</dbReference>
<comment type="caution">
    <text evidence="1">The sequence shown here is derived from an EMBL/GenBank/DDBJ whole genome shotgun (WGS) entry which is preliminary data.</text>
</comment>
<organism evidence="1 2">
    <name type="scientific">Mucor saturninus</name>
    <dbReference type="NCBI Taxonomy" id="64648"/>
    <lineage>
        <taxon>Eukaryota</taxon>
        <taxon>Fungi</taxon>
        <taxon>Fungi incertae sedis</taxon>
        <taxon>Mucoromycota</taxon>
        <taxon>Mucoromycotina</taxon>
        <taxon>Mucoromycetes</taxon>
        <taxon>Mucorales</taxon>
        <taxon>Mucorineae</taxon>
        <taxon>Mucoraceae</taxon>
        <taxon>Mucor</taxon>
    </lineage>
</organism>
<proteinExistence type="predicted"/>
<name>A0A8H7V4G6_9FUNG</name>
<keyword evidence="2" id="KW-1185">Reference proteome</keyword>